<reference evidence="1 2" key="1">
    <citation type="submission" date="2019-07" db="EMBL/GenBank/DDBJ databases">
        <title>Genomics analysis of Aphanomyces spp. identifies a new class of oomycete effector associated with host adaptation.</title>
        <authorList>
            <person name="Gaulin E."/>
        </authorList>
    </citation>
    <scope>NUCLEOTIDE SEQUENCE [LARGE SCALE GENOMIC DNA]</scope>
    <source>
        <strain evidence="1 2">ATCC 201684</strain>
    </source>
</reference>
<keyword evidence="2" id="KW-1185">Reference proteome</keyword>
<comment type="caution">
    <text evidence="1">The sequence shown here is derived from an EMBL/GenBank/DDBJ whole genome shotgun (WGS) entry which is preliminary data.</text>
</comment>
<accession>A0A6G0WHJ8</accession>
<dbReference type="AlphaFoldDB" id="A0A6G0WHJ8"/>
<organism evidence="1 2">
    <name type="scientific">Aphanomyces euteiches</name>
    <dbReference type="NCBI Taxonomy" id="100861"/>
    <lineage>
        <taxon>Eukaryota</taxon>
        <taxon>Sar</taxon>
        <taxon>Stramenopiles</taxon>
        <taxon>Oomycota</taxon>
        <taxon>Saprolegniomycetes</taxon>
        <taxon>Saprolegniales</taxon>
        <taxon>Verrucalvaceae</taxon>
        <taxon>Aphanomyces</taxon>
    </lineage>
</organism>
<sequence length="325" mass="35101">MELCDDPQDVQLVLSALFADVVQNALAIGTRPHACDVEHWSLIQGKSLVRQSSAFAFENATPECVLIDAGILTTPLGPGFSLVREILGPFGTISMWRIPVPSTLLKLYQSATQLFLTLLSSQAATQDDFSKIYSPFSMQPTMSSWSVASKRGGNILCDLETTATIVQDSPGISFGSTGACRNGLVEILSGDMSSLVKAALIIDAMNVTAASQLEKLSPSITATMLSQAKVFVVKNVPPMQQEQMRGLARAAKNHILDVVNVSMVQFLAHGTNNSAYILSVVNVFNPSEADFEVYAWLFLFQWVEGLREVVSFEGDTDKLTAISTA</sequence>
<protein>
    <submittedName>
        <fullName evidence="1">Uncharacterized protein</fullName>
    </submittedName>
</protein>
<evidence type="ECO:0000313" key="2">
    <source>
        <dbReference type="Proteomes" id="UP000481153"/>
    </source>
</evidence>
<proteinExistence type="predicted"/>
<name>A0A6G0WHJ8_9STRA</name>
<evidence type="ECO:0000313" key="1">
    <source>
        <dbReference type="EMBL" id="KAF0726628.1"/>
    </source>
</evidence>
<gene>
    <name evidence="1" type="ORF">Ae201684_015248</name>
</gene>
<dbReference type="Proteomes" id="UP000481153">
    <property type="component" value="Unassembled WGS sequence"/>
</dbReference>
<dbReference type="EMBL" id="VJMJ01000213">
    <property type="protein sequence ID" value="KAF0726628.1"/>
    <property type="molecule type" value="Genomic_DNA"/>
</dbReference>